<dbReference type="CDD" id="cd13603">
    <property type="entry name" value="PBP2_TRAP_Siap_TeaA_like"/>
    <property type="match status" value="1"/>
</dbReference>
<dbReference type="GO" id="GO:0055085">
    <property type="term" value="P:transmembrane transport"/>
    <property type="evidence" value="ECO:0007669"/>
    <property type="project" value="InterPro"/>
</dbReference>
<protein>
    <submittedName>
        <fullName evidence="3">C4-dicarboxylate ABC transporter</fullName>
    </submittedName>
</protein>
<keyword evidence="4" id="KW-1185">Reference proteome</keyword>
<dbReference type="Proteomes" id="UP000243558">
    <property type="component" value="Unassembled WGS sequence"/>
</dbReference>
<dbReference type="OrthoDB" id="8690069at2"/>
<name>A0A1A7NUA4_9PAST</name>
<evidence type="ECO:0000313" key="3">
    <source>
        <dbReference type="EMBL" id="OBW93258.1"/>
    </source>
</evidence>
<proteinExistence type="predicted"/>
<reference evidence="3 4" key="1">
    <citation type="submission" date="2014-11" db="EMBL/GenBank/DDBJ databases">
        <title>Pan-genome of Gallibacterium spp.</title>
        <authorList>
            <person name="Kudirkiene E."/>
            <person name="Bojesen A.M."/>
        </authorList>
    </citation>
    <scope>NUCLEOTIDE SEQUENCE [LARGE SCALE GENOMIC DNA]</scope>
    <source>
        <strain evidence="3 4">F151</strain>
    </source>
</reference>
<evidence type="ECO:0000256" key="2">
    <source>
        <dbReference type="SAM" id="SignalP"/>
    </source>
</evidence>
<dbReference type="GO" id="GO:0030246">
    <property type="term" value="F:carbohydrate binding"/>
    <property type="evidence" value="ECO:0007669"/>
    <property type="project" value="TreeGrafter"/>
</dbReference>
<dbReference type="Gene3D" id="3.40.190.170">
    <property type="entry name" value="Bacterial extracellular solute-binding protein, family 7"/>
    <property type="match status" value="1"/>
</dbReference>
<dbReference type="PANTHER" id="PTHR33376">
    <property type="match status" value="1"/>
</dbReference>
<dbReference type="InterPro" id="IPR018389">
    <property type="entry name" value="DctP_fam"/>
</dbReference>
<dbReference type="InterPro" id="IPR038404">
    <property type="entry name" value="TRAP_DctP_sf"/>
</dbReference>
<dbReference type="NCBIfam" id="NF037995">
    <property type="entry name" value="TRAP_S1"/>
    <property type="match status" value="1"/>
</dbReference>
<feature type="chain" id="PRO_5008358834" evidence="2">
    <location>
        <begin position="23"/>
        <end position="323"/>
    </location>
</feature>
<sequence length="323" mass="36571">MFIRKLLVSLLLSCCLYTFSYAETLRLGHVTPPSHIWHKTAVRFSQNLQRLSNNKFNIKIYPLSKLGGDEQMVDLLQSGAIQFAVLTAANLSNRSPSMNAWFLPYVFSSMEESISAVNTPEAQAILKDLEKQNLIGLGYSMVGMRVLISTMPVNDLTVLHNQKVRSYPNELFNAWWSALGAAPTALGVGDMLPALTTNLISGVDADLDIVVGMKMYQQAPYLTLFNDMTFPGVMVVSKKWWDTLSEKEQQEVREAFKEAEIWGFKEQMKQEKNNIDILKKSGVTIIEPDYTPLKEIGRKVALKYVHTNPLMQAFYERFSQDKN</sequence>
<dbReference type="RefSeq" id="WP_065238846.1">
    <property type="nucleotide sequence ID" value="NZ_JTJM01000010.1"/>
</dbReference>
<evidence type="ECO:0000313" key="4">
    <source>
        <dbReference type="Proteomes" id="UP000243558"/>
    </source>
</evidence>
<dbReference type="PANTHER" id="PTHR33376:SF2">
    <property type="entry name" value="DICARBOXYLATE-BINDING PERIPLASMIC PROTEIN"/>
    <property type="match status" value="1"/>
</dbReference>
<dbReference type="EMBL" id="JTJM01000010">
    <property type="protein sequence ID" value="OBW93258.1"/>
    <property type="molecule type" value="Genomic_DNA"/>
</dbReference>
<keyword evidence="1 2" id="KW-0732">Signal</keyword>
<dbReference type="AlphaFoldDB" id="A0A1A7NUA4"/>
<evidence type="ECO:0000256" key="1">
    <source>
        <dbReference type="ARBA" id="ARBA00022729"/>
    </source>
</evidence>
<gene>
    <name evidence="3" type="ORF">QV01_02640</name>
</gene>
<organism evidence="3 4">
    <name type="scientific">Gallibacterium genomosp. 3</name>
    <dbReference type="NCBI Taxonomy" id="505345"/>
    <lineage>
        <taxon>Bacteria</taxon>
        <taxon>Pseudomonadati</taxon>
        <taxon>Pseudomonadota</taxon>
        <taxon>Gammaproteobacteria</taxon>
        <taxon>Pasteurellales</taxon>
        <taxon>Pasteurellaceae</taxon>
        <taxon>Gallibacterium</taxon>
    </lineage>
</organism>
<accession>A0A1A7NUA4</accession>
<comment type="caution">
    <text evidence="3">The sequence shown here is derived from an EMBL/GenBank/DDBJ whole genome shotgun (WGS) entry which is preliminary data.</text>
</comment>
<dbReference type="Pfam" id="PF03480">
    <property type="entry name" value="DctP"/>
    <property type="match status" value="1"/>
</dbReference>
<feature type="signal peptide" evidence="2">
    <location>
        <begin position="1"/>
        <end position="22"/>
    </location>
</feature>
<dbReference type="PATRIC" id="fig|505345.7.peg.531"/>